<protein>
    <recommendedName>
        <fullName evidence="4">Secreted protein</fullName>
    </recommendedName>
</protein>
<keyword evidence="1" id="KW-0732">Signal</keyword>
<dbReference type="RefSeq" id="WP_050046632.1">
    <property type="nucleotide sequence ID" value="NZ_JHEG04000001.1"/>
</dbReference>
<dbReference type="Proteomes" id="UP000029738">
    <property type="component" value="Unassembled WGS sequence"/>
</dbReference>
<sequence length="197" mass="20332">MKAILKSVFLTGLVMTGIASTSLCAVKPVVAQEEGGYELIAPTGVVIKGVSTGDRPVYLDANRSYEYHLRVPRGTYFGNTYIPAGAVIEGKFEPTRGGLRYVANSVSFDDMTYGLNASSDLIEGYGSTSRNAVAKDTGIGAATGVAIDELFGHHLSLGHILGGAAAGAAVGAATSSSSHQVVTISPDRIITLYNSGS</sequence>
<reference evidence="2" key="2">
    <citation type="submission" date="2019-11" db="EMBL/GenBank/DDBJ databases">
        <title>Improved Assembly of Tolypothrix boutellei genome.</title>
        <authorList>
            <person name="Sarangi A.N."/>
            <person name="Mukherjee M."/>
            <person name="Ghosh S."/>
            <person name="Singh D."/>
            <person name="Das A."/>
            <person name="Kant S."/>
            <person name="Prusty A."/>
            <person name="Tripathy S."/>
        </authorList>
    </citation>
    <scope>NUCLEOTIDE SEQUENCE</scope>
    <source>
        <strain evidence="2">VB521301</strain>
    </source>
</reference>
<accession>A0A8S9TE00</accession>
<proteinExistence type="predicted"/>
<comment type="caution">
    <text evidence="2">The sequence shown here is derived from an EMBL/GenBank/DDBJ whole genome shotgun (WGS) entry which is preliminary data.</text>
</comment>
<dbReference type="AlphaFoldDB" id="A0A8S9TE00"/>
<feature type="chain" id="PRO_5035848021" description="Secreted protein" evidence="1">
    <location>
        <begin position="26"/>
        <end position="197"/>
    </location>
</feature>
<dbReference type="EMBL" id="JHEG04000001">
    <property type="protein sequence ID" value="KAF3889523.1"/>
    <property type="molecule type" value="Genomic_DNA"/>
</dbReference>
<reference evidence="2" key="1">
    <citation type="journal article" date="2015" name="Genome Announc.">
        <title>Draft Genome Sequence of Tolypothrix boutellei Strain VB521301.</title>
        <authorList>
            <person name="Chandrababunaidu M.M."/>
            <person name="Singh D."/>
            <person name="Sen D."/>
            <person name="Bhan S."/>
            <person name="Das S."/>
            <person name="Gupta A."/>
            <person name="Adhikary S.P."/>
            <person name="Tripathy S."/>
        </authorList>
    </citation>
    <scope>NUCLEOTIDE SEQUENCE</scope>
    <source>
        <strain evidence="2">VB521301</strain>
    </source>
</reference>
<dbReference type="OrthoDB" id="561440at2"/>
<evidence type="ECO:0008006" key="4">
    <source>
        <dbReference type="Google" id="ProtNLM"/>
    </source>
</evidence>
<organism evidence="2 3">
    <name type="scientific">Tolypothrix bouteillei VB521301</name>
    <dbReference type="NCBI Taxonomy" id="1479485"/>
    <lineage>
        <taxon>Bacteria</taxon>
        <taxon>Bacillati</taxon>
        <taxon>Cyanobacteriota</taxon>
        <taxon>Cyanophyceae</taxon>
        <taxon>Nostocales</taxon>
        <taxon>Tolypothrichaceae</taxon>
        <taxon>Tolypothrix</taxon>
    </lineage>
</organism>
<keyword evidence="3" id="KW-1185">Reference proteome</keyword>
<evidence type="ECO:0000313" key="2">
    <source>
        <dbReference type="EMBL" id="KAF3889523.1"/>
    </source>
</evidence>
<feature type="signal peptide" evidence="1">
    <location>
        <begin position="1"/>
        <end position="25"/>
    </location>
</feature>
<name>A0A8S9TE00_9CYAN</name>
<gene>
    <name evidence="2" type="ORF">DA73_0400031640</name>
</gene>
<evidence type="ECO:0000313" key="3">
    <source>
        <dbReference type="Proteomes" id="UP000029738"/>
    </source>
</evidence>
<evidence type="ECO:0000256" key="1">
    <source>
        <dbReference type="SAM" id="SignalP"/>
    </source>
</evidence>